<protein>
    <submittedName>
        <fullName evidence="1">Uncharacterized protein</fullName>
    </submittedName>
</protein>
<dbReference type="HOGENOM" id="CLU_862766_0_0_5"/>
<evidence type="ECO:0000313" key="1">
    <source>
        <dbReference type="EMBL" id="ABK44727.1"/>
    </source>
</evidence>
<reference evidence="2" key="1">
    <citation type="journal article" date="2009" name="Appl. Environ. Microbiol.">
        <title>Complete genome sequence of the chemolithoautotrophic marine magnetotactic coccus strain MC-1.</title>
        <authorList>
            <person name="Schubbe S."/>
            <person name="Williams T.J."/>
            <person name="Xie G."/>
            <person name="Kiss H.E."/>
            <person name="Brettin T.S."/>
            <person name="Martinez D."/>
            <person name="Ross C.A."/>
            <person name="Schuler D."/>
            <person name="Cox B.L."/>
            <person name="Nealson K.H."/>
            <person name="Bazylinski D.A."/>
        </authorList>
    </citation>
    <scope>NUCLEOTIDE SEQUENCE [LARGE SCALE GENOMIC DNA]</scope>
    <source>
        <strain evidence="2">ATCC BAA-1437 / JCM 17883 / MC-1</strain>
    </source>
</reference>
<dbReference type="AlphaFoldDB" id="A0L9T4"/>
<accession>A0L9T4</accession>
<dbReference type="KEGG" id="mgm:Mmc1_2226"/>
<gene>
    <name evidence="1" type="ordered locus">Mmc1_2226</name>
</gene>
<dbReference type="Proteomes" id="UP000002586">
    <property type="component" value="Chromosome"/>
</dbReference>
<reference evidence="1 2" key="2">
    <citation type="journal article" date="2012" name="Int. J. Syst. Evol. Microbiol.">
        <title>Magnetococcus marinus gen. nov., sp. nov., a marine, magnetotactic bacterium that represents a novel lineage (Magnetococcaceae fam. nov.; Magnetococcales ord. nov.) at the base of the Alphaproteobacteria.</title>
        <authorList>
            <person name="Bazylinski D.A."/>
            <person name="Williams T.J."/>
            <person name="Lefevre C.T."/>
            <person name="Berg R.J."/>
            <person name="Zhang C.L."/>
            <person name="Bowser S.S."/>
            <person name="Dean A.J."/>
            <person name="Beveridge T.J."/>
        </authorList>
    </citation>
    <scope>NUCLEOTIDE SEQUENCE [LARGE SCALE GENOMIC DNA]</scope>
    <source>
        <strain evidence="2">ATCC BAA-1437 / JCM 17883 / MC-1</strain>
    </source>
</reference>
<evidence type="ECO:0000313" key="2">
    <source>
        <dbReference type="Proteomes" id="UP000002586"/>
    </source>
</evidence>
<organism evidence="1 2">
    <name type="scientific">Magnetococcus marinus (strain ATCC BAA-1437 / JCM 17883 / MC-1)</name>
    <dbReference type="NCBI Taxonomy" id="156889"/>
    <lineage>
        <taxon>Bacteria</taxon>
        <taxon>Pseudomonadati</taxon>
        <taxon>Pseudomonadota</taxon>
        <taxon>Magnetococcia</taxon>
        <taxon>Magnetococcales</taxon>
        <taxon>Magnetococcaceae</taxon>
        <taxon>Magnetococcus</taxon>
    </lineage>
</organism>
<dbReference type="EMBL" id="CP000471">
    <property type="protein sequence ID" value="ABK44727.1"/>
    <property type="molecule type" value="Genomic_DNA"/>
</dbReference>
<name>A0L9T4_MAGMM</name>
<proteinExistence type="predicted"/>
<dbReference type="RefSeq" id="WP_011713848.1">
    <property type="nucleotide sequence ID" value="NC_008576.1"/>
</dbReference>
<keyword evidence="2" id="KW-1185">Reference proteome</keyword>
<sequence>MAQMTSHKISVHHLGEVSHASFPVVHAFMHDVQAVYFGPQDNRCLSRIRQQVHGRTHYPDTHVVPYCISAHNEEFVERQESRVNCLQMAPARLDAFLADPDCQVSAPTYLSVALQEQAYEILNSAPKTLTRNVVAVSAEVWFLPMVQGGKRYQDVSDLLAGYGFAVENLEAQQGPDAVHGAGLALLFKKPERIIESHPHAALDLLKAAMLAILHSRVDLAHSYLDAFETLSSWHTLGPVLHRPGYLPFLARWRHAMQSYAQVYALPFPELYSPRDAYGQVDMSCSMLEGDEALFGVETLLADIGLEQLAHTLRNLRHAQLQA</sequence>